<dbReference type="Gene3D" id="6.10.140.140">
    <property type="match status" value="1"/>
</dbReference>
<dbReference type="PROSITE" id="PS50805">
    <property type="entry name" value="KRAB"/>
    <property type="match status" value="1"/>
</dbReference>
<dbReference type="InterPro" id="IPR030934">
    <property type="entry name" value="Intein_C"/>
</dbReference>
<name>A0A8J6DX05_GALPY</name>
<evidence type="ECO:0000259" key="1">
    <source>
        <dbReference type="PROSITE" id="PS50805"/>
    </source>
</evidence>
<dbReference type="SMART" id="SM00349">
    <property type="entry name" value="KRAB"/>
    <property type="match status" value="1"/>
</dbReference>
<dbReference type="EMBL" id="JAGFMF010011401">
    <property type="protein sequence ID" value="KAG8523794.1"/>
    <property type="molecule type" value="Genomic_DNA"/>
</dbReference>
<feature type="non-terminal residue" evidence="2">
    <location>
        <position position="183"/>
    </location>
</feature>
<accession>A0A8J6DX05</accession>
<dbReference type="InterPro" id="IPR001909">
    <property type="entry name" value="KRAB"/>
</dbReference>
<gene>
    <name evidence="2" type="ORF">J0S82_016644</name>
</gene>
<dbReference type="Pfam" id="PF01352">
    <property type="entry name" value="KRAB"/>
    <property type="match status" value="1"/>
</dbReference>
<dbReference type="OrthoDB" id="9715426at2759"/>
<dbReference type="InterPro" id="IPR050169">
    <property type="entry name" value="Krueppel_C2H2_ZnF"/>
</dbReference>
<feature type="non-terminal residue" evidence="2">
    <location>
        <position position="1"/>
    </location>
</feature>
<dbReference type="PROSITE" id="PS50818">
    <property type="entry name" value="INTEIN_C_TER"/>
    <property type="match status" value="1"/>
</dbReference>
<dbReference type="AlphaFoldDB" id="A0A8J6DX05"/>
<sequence length="183" mass="20946">SACQLCVFFTSPSPDHMLLQGSVSFKDVAVNFTQEEWQQLDSEQKTTYRDVMLENYNHLVFMGYDSAKPNVIVKLEQGEEPWVAEGEFPCGRHPEVWRVNDLIEKIQENEDGNSRQAVYIHSKMLTEEKQNLFDKIYNVETNFVPSSIISHNCVSCGKDLEPTSELIISDGSYARKKPDECSE</sequence>
<keyword evidence="3" id="KW-1185">Reference proteome</keyword>
<dbReference type="PANTHER" id="PTHR23232:SF134">
    <property type="entry name" value="KRAB DOMAIN-CONTAINING PROTEIN"/>
    <property type="match status" value="1"/>
</dbReference>
<feature type="domain" description="KRAB" evidence="1">
    <location>
        <begin position="23"/>
        <end position="94"/>
    </location>
</feature>
<protein>
    <submittedName>
        <fullName evidence="2">RB-associated KRAB zinc finger protein</fullName>
    </submittedName>
</protein>
<organism evidence="2 3">
    <name type="scientific">Galemys pyrenaicus</name>
    <name type="common">Iberian desman</name>
    <name type="synonym">Pyrenean desman</name>
    <dbReference type="NCBI Taxonomy" id="202257"/>
    <lineage>
        <taxon>Eukaryota</taxon>
        <taxon>Metazoa</taxon>
        <taxon>Chordata</taxon>
        <taxon>Craniata</taxon>
        <taxon>Vertebrata</taxon>
        <taxon>Euteleostomi</taxon>
        <taxon>Mammalia</taxon>
        <taxon>Eutheria</taxon>
        <taxon>Laurasiatheria</taxon>
        <taxon>Eulipotyphla</taxon>
        <taxon>Talpidae</taxon>
        <taxon>Galemys</taxon>
    </lineage>
</organism>
<comment type="caution">
    <text evidence="2">The sequence shown here is derived from an EMBL/GenBank/DDBJ whole genome shotgun (WGS) entry which is preliminary data.</text>
</comment>
<proteinExistence type="predicted"/>
<evidence type="ECO:0000313" key="3">
    <source>
        <dbReference type="Proteomes" id="UP000700334"/>
    </source>
</evidence>
<reference evidence="2" key="1">
    <citation type="journal article" date="2021" name="Evol. Appl.">
        <title>The genome of the Pyrenean desman and the effects of bottlenecks and inbreeding on the genomic landscape of an endangered species.</title>
        <authorList>
            <person name="Escoda L."/>
            <person name="Castresana J."/>
        </authorList>
    </citation>
    <scope>NUCLEOTIDE SEQUENCE</scope>
    <source>
        <strain evidence="2">IBE-C5619</strain>
    </source>
</reference>
<dbReference type="CDD" id="cd07765">
    <property type="entry name" value="KRAB_A-box"/>
    <property type="match status" value="1"/>
</dbReference>
<dbReference type="GO" id="GO:0006355">
    <property type="term" value="P:regulation of DNA-templated transcription"/>
    <property type="evidence" value="ECO:0007669"/>
    <property type="project" value="InterPro"/>
</dbReference>
<dbReference type="PANTHER" id="PTHR23232">
    <property type="entry name" value="KRAB DOMAIN C2H2 ZINC FINGER"/>
    <property type="match status" value="1"/>
</dbReference>
<dbReference type="InterPro" id="IPR036051">
    <property type="entry name" value="KRAB_dom_sf"/>
</dbReference>
<evidence type="ECO:0000313" key="2">
    <source>
        <dbReference type="EMBL" id="KAG8523794.1"/>
    </source>
</evidence>
<dbReference type="SUPFAM" id="SSF109640">
    <property type="entry name" value="KRAB domain (Kruppel-associated box)"/>
    <property type="match status" value="1"/>
</dbReference>
<dbReference type="Proteomes" id="UP000700334">
    <property type="component" value="Unassembled WGS sequence"/>
</dbReference>